<sequence>MCEWLPAAEVNCKLNGGPDLHSAEVNTTYLRQNVPLSILDMPDRCFAPNCNAVFPGFKSDTNIAFFKPPKDCDLLTKWKQSIPREDTDIEMSSRNAQVSSCQHDGFCLKRKGQSIESKYVVREHADNLPDDWEAVPVQNLPIDISSWTNFEPKRSSIPPSWYWIESNNDEKTQLNLIDPKEMLENRFSRILRDFDNATICKGVLEEKFGGIKYCAGAAFEKEDW</sequence>
<evidence type="ECO:0000256" key="5">
    <source>
        <dbReference type="PROSITE-ProRule" id="PRU00309"/>
    </source>
</evidence>
<evidence type="ECO:0000256" key="1">
    <source>
        <dbReference type="ARBA" id="ARBA00022723"/>
    </source>
</evidence>
<protein>
    <recommendedName>
        <fullName evidence="6">THAP-type domain-containing protein</fullName>
    </recommendedName>
</protein>
<organism evidence="7 8">
    <name type="scientific">Daphnia magna</name>
    <dbReference type="NCBI Taxonomy" id="35525"/>
    <lineage>
        <taxon>Eukaryota</taxon>
        <taxon>Metazoa</taxon>
        <taxon>Ecdysozoa</taxon>
        <taxon>Arthropoda</taxon>
        <taxon>Crustacea</taxon>
        <taxon>Branchiopoda</taxon>
        <taxon>Diplostraca</taxon>
        <taxon>Cladocera</taxon>
        <taxon>Anomopoda</taxon>
        <taxon>Daphniidae</taxon>
        <taxon>Daphnia</taxon>
    </lineage>
</organism>
<comment type="caution">
    <text evidence="7">The sequence shown here is derived from an EMBL/GenBank/DDBJ whole genome shotgun (WGS) entry which is preliminary data.</text>
</comment>
<gene>
    <name evidence="7" type="ORF">OUZ56_032129</name>
</gene>
<keyword evidence="4 5" id="KW-0238">DNA-binding</keyword>
<evidence type="ECO:0000256" key="4">
    <source>
        <dbReference type="ARBA" id="ARBA00023125"/>
    </source>
</evidence>
<evidence type="ECO:0000313" key="7">
    <source>
        <dbReference type="EMBL" id="KAK4017178.1"/>
    </source>
</evidence>
<dbReference type="PROSITE" id="PS50950">
    <property type="entry name" value="ZF_THAP"/>
    <property type="match status" value="1"/>
</dbReference>
<name>A0ABQ9ZWB9_9CRUS</name>
<keyword evidence="3" id="KW-0862">Zinc</keyword>
<keyword evidence="2 5" id="KW-0863">Zinc-finger</keyword>
<dbReference type="EMBL" id="JAOYFB010000005">
    <property type="protein sequence ID" value="KAK4017178.1"/>
    <property type="molecule type" value="Genomic_DNA"/>
</dbReference>
<evidence type="ECO:0000256" key="3">
    <source>
        <dbReference type="ARBA" id="ARBA00022833"/>
    </source>
</evidence>
<evidence type="ECO:0000259" key="6">
    <source>
        <dbReference type="PROSITE" id="PS50950"/>
    </source>
</evidence>
<dbReference type="InterPro" id="IPR006612">
    <property type="entry name" value="THAP_Znf"/>
</dbReference>
<evidence type="ECO:0000256" key="2">
    <source>
        <dbReference type="ARBA" id="ARBA00022771"/>
    </source>
</evidence>
<proteinExistence type="predicted"/>
<feature type="domain" description="THAP-type" evidence="6">
    <location>
        <begin position="41"/>
        <end position="132"/>
    </location>
</feature>
<dbReference type="Proteomes" id="UP001234178">
    <property type="component" value="Unassembled WGS sequence"/>
</dbReference>
<keyword evidence="8" id="KW-1185">Reference proteome</keyword>
<accession>A0ABQ9ZWB9</accession>
<keyword evidence="1" id="KW-0479">Metal-binding</keyword>
<reference evidence="7 8" key="1">
    <citation type="journal article" date="2023" name="Nucleic Acids Res.">
        <title>The hologenome of Daphnia magna reveals possible DNA methylation and microbiome-mediated evolution of the host genome.</title>
        <authorList>
            <person name="Chaturvedi A."/>
            <person name="Li X."/>
            <person name="Dhandapani V."/>
            <person name="Marshall H."/>
            <person name="Kissane S."/>
            <person name="Cuenca-Cambronero M."/>
            <person name="Asole G."/>
            <person name="Calvet F."/>
            <person name="Ruiz-Romero M."/>
            <person name="Marangio P."/>
            <person name="Guigo R."/>
            <person name="Rago D."/>
            <person name="Mirbahai L."/>
            <person name="Eastwood N."/>
            <person name="Colbourne J.K."/>
            <person name="Zhou J."/>
            <person name="Mallon E."/>
            <person name="Orsini L."/>
        </authorList>
    </citation>
    <scope>NUCLEOTIDE SEQUENCE [LARGE SCALE GENOMIC DNA]</scope>
    <source>
        <strain evidence="7">LRV0_1</strain>
    </source>
</reference>
<evidence type="ECO:0000313" key="8">
    <source>
        <dbReference type="Proteomes" id="UP001234178"/>
    </source>
</evidence>